<dbReference type="InterPro" id="IPR001478">
    <property type="entry name" value="PDZ"/>
</dbReference>
<name>A0A7S2KY10_9STRA</name>
<reference evidence="2" key="1">
    <citation type="submission" date="2021-01" db="EMBL/GenBank/DDBJ databases">
        <authorList>
            <person name="Corre E."/>
            <person name="Pelletier E."/>
            <person name="Niang G."/>
            <person name="Scheremetjew M."/>
            <person name="Finn R."/>
            <person name="Kale V."/>
            <person name="Holt S."/>
            <person name="Cochrane G."/>
            <person name="Meng A."/>
            <person name="Brown T."/>
            <person name="Cohen L."/>
        </authorList>
    </citation>
    <scope>NUCLEOTIDE SEQUENCE</scope>
    <source>
        <strain evidence="2">B650</strain>
    </source>
</reference>
<dbReference type="PANTHER" id="PTHR47661:SF2">
    <property type="entry name" value="PHOSPHOGLUCAN PHOSPHATASE LSF1, CHLOROPLASTIC"/>
    <property type="match status" value="1"/>
</dbReference>
<proteinExistence type="predicted"/>
<gene>
    <name evidence="2" type="ORF">LDAN0321_LOCUS13135</name>
</gene>
<dbReference type="SUPFAM" id="SSF50156">
    <property type="entry name" value="PDZ domain-like"/>
    <property type="match status" value="1"/>
</dbReference>
<dbReference type="InterPro" id="IPR036034">
    <property type="entry name" value="PDZ_sf"/>
</dbReference>
<accession>A0A7S2KY10</accession>
<dbReference type="PANTHER" id="PTHR47661">
    <property type="entry name" value="PHOSPHOGLUCAN PHOSPHATASE LSF1, CHLOROPLASTIC"/>
    <property type="match status" value="1"/>
</dbReference>
<dbReference type="Gene3D" id="2.30.42.10">
    <property type="match status" value="1"/>
</dbReference>
<dbReference type="AlphaFoldDB" id="A0A7S2KY10"/>
<dbReference type="EMBL" id="HBGY01020867">
    <property type="protein sequence ID" value="CAD9590190.1"/>
    <property type="molecule type" value="Transcribed_RNA"/>
</dbReference>
<evidence type="ECO:0000313" key="2">
    <source>
        <dbReference type="EMBL" id="CAD9590190.1"/>
    </source>
</evidence>
<protein>
    <recommendedName>
        <fullName evidence="1">PDZ domain-containing protein</fullName>
    </recommendedName>
</protein>
<evidence type="ECO:0000259" key="1">
    <source>
        <dbReference type="PROSITE" id="PS50106"/>
    </source>
</evidence>
<dbReference type="Pfam" id="PF00595">
    <property type="entry name" value="PDZ"/>
    <property type="match status" value="1"/>
</dbReference>
<sequence length="247" mass="27081">MKYNSNGSKPLQCWSVTMLTCLSVVVQVASFITCTSTAPSSVAFLASSTSCTSTCAQQQARRHGSSASINIISREAASVQGMWTIGNNFGKGRFRFYEGFDDWMSPFPAEDREKYPEMFALPEGTYEVQMVKPLGIVFEEINAGRGVFVQDLVEGGRAERQGIIQPGDELIAITAVKVVGAKWERRLIPAMDFDFDTVVGAIGSNEEKWGCNNVILQFQRPGVADADAVKSHLEFFEPPSDSPWKVG</sequence>
<organism evidence="2">
    <name type="scientific">Leptocylindrus danicus</name>
    <dbReference type="NCBI Taxonomy" id="163516"/>
    <lineage>
        <taxon>Eukaryota</taxon>
        <taxon>Sar</taxon>
        <taxon>Stramenopiles</taxon>
        <taxon>Ochrophyta</taxon>
        <taxon>Bacillariophyta</taxon>
        <taxon>Coscinodiscophyceae</taxon>
        <taxon>Chaetocerotophycidae</taxon>
        <taxon>Leptocylindrales</taxon>
        <taxon>Leptocylindraceae</taxon>
        <taxon>Leptocylindrus</taxon>
    </lineage>
</organism>
<dbReference type="PROSITE" id="PS50106">
    <property type="entry name" value="PDZ"/>
    <property type="match status" value="1"/>
</dbReference>
<feature type="domain" description="PDZ" evidence="1">
    <location>
        <begin position="118"/>
        <end position="180"/>
    </location>
</feature>